<comment type="caution">
    <text evidence="1">The sequence shown here is derived from an EMBL/GenBank/DDBJ whole genome shotgun (WGS) entry which is preliminary data.</text>
</comment>
<evidence type="ECO:0000313" key="2">
    <source>
        <dbReference type="Proteomes" id="UP000186601"/>
    </source>
</evidence>
<proteinExistence type="predicted"/>
<name>A0A2R6NPQ6_9APHY</name>
<keyword evidence="2" id="KW-1185">Reference proteome</keyword>
<dbReference type="OrthoDB" id="2827684at2759"/>
<accession>A0A2R6NPQ6</accession>
<gene>
    <name evidence="1" type="ORF">PHLCEN_2v9793</name>
</gene>
<dbReference type="Gene3D" id="2.60.120.920">
    <property type="match status" value="1"/>
</dbReference>
<protein>
    <submittedName>
        <fullName evidence="1">Uncharacterized protein</fullName>
    </submittedName>
</protein>
<dbReference type="AlphaFoldDB" id="A0A2R6NPQ6"/>
<evidence type="ECO:0000313" key="1">
    <source>
        <dbReference type="EMBL" id="PSR74496.1"/>
    </source>
</evidence>
<organism evidence="1 2">
    <name type="scientific">Hermanssonia centrifuga</name>
    <dbReference type="NCBI Taxonomy" id="98765"/>
    <lineage>
        <taxon>Eukaryota</taxon>
        <taxon>Fungi</taxon>
        <taxon>Dikarya</taxon>
        <taxon>Basidiomycota</taxon>
        <taxon>Agaricomycotina</taxon>
        <taxon>Agaricomycetes</taxon>
        <taxon>Polyporales</taxon>
        <taxon>Meruliaceae</taxon>
        <taxon>Hermanssonia</taxon>
    </lineage>
</organism>
<dbReference type="EMBL" id="MLYV02000983">
    <property type="protein sequence ID" value="PSR74496.1"/>
    <property type="molecule type" value="Genomic_DNA"/>
</dbReference>
<sequence length="526" mass="59681">MPAAKIHTALTPKLISANFGRSPFCWNPLGPNQHVSRLWIPGVLFDSYKIFFLAATEWDIDGSSDKNANDSHDGRELRSFFKATMATGPIFPSVTLSHGFDAVRANFGQVPFRYPLERVVSDSVRTSQWPRLPREPSFPPEVVHAILAAVAPTDDERKTYAATCSLVCRYWARILSPYLFKTTKLQRKGDADILSILIEQPKCLIPTFLTSLTIQERACDAWAYSVAMLLAHRLPNLQNLILERDPLSPLQWKEVQRSMPPSISRSLPALYSAYKGVTTLTLVNHHFPSFATFTQLVSVLPVLKSLQCNCVTWGERPNNPRLLRAPGRLSTIQMQKCEGYWQMIQLFTARWGRLPLDWEPSSKCPELNYNDSLLIHALLNFKHTLSPPVSEYTLKALFTSSTERRTWCLNIVLMHGSQEKVITWDLVFSPCVFHWQDGLIRTCLTDLRINTINSLDNFEKWILPLDEQFSKAPLPFLANVTITFSGTSHNIATVKRSDVLSKLSHLQRALNLQIPPWVDENIGKGR</sequence>
<dbReference type="InterPro" id="IPR043136">
    <property type="entry name" value="B30.2/SPRY_sf"/>
</dbReference>
<dbReference type="Proteomes" id="UP000186601">
    <property type="component" value="Unassembled WGS sequence"/>
</dbReference>
<reference evidence="1 2" key="1">
    <citation type="submission" date="2018-02" db="EMBL/GenBank/DDBJ databases">
        <title>Genome sequence of the basidiomycete white-rot fungus Phlebia centrifuga.</title>
        <authorList>
            <person name="Granchi Z."/>
            <person name="Peng M."/>
            <person name="de Vries R.P."/>
            <person name="Hilden K."/>
            <person name="Makela M.R."/>
            <person name="Grigoriev I."/>
            <person name="Riley R."/>
        </authorList>
    </citation>
    <scope>NUCLEOTIDE SEQUENCE [LARGE SCALE GENOMIC DNA]</scope>
    <source>
        <strain evidence="1 2">FBCC195</strain>
    </source>
</reference>